<dbReference type="EMBL" id="BMQB01000007">
    <property type="protein sequence ID" value="GGK00288.1"/>
    <property type="molecule type" value="Genomic_DNA"/>
</dbReference>
<evidence type="ECO:0000256" key="2">
    <source>
        <dbReference type="SAM" id="SignalP"/>
    </source>
</evidence>
<feature type="region of interest" description="Disordered" evidence="1">
    <location>
        <begin position="328"/>
        <end position="359"/>
    </location>
</feature>
<comment type="caution">
    <text evidence="3">The sequence shown here is derived from an EMBL/GenBank/DDBJ whole genome shotgun (WGS) entry which is preliminary data.</text>
</comment>
<evidence type="ECO:0000313" key="4">
    <source>
        <dbReference type="Proteomes" id="UP000649739"/>
    </source>
</evidence>
<keyword evidence="2" id="KW-0732">Signal</keyword>
<dbReference type="Proteomes" id="UP000649739">
    <property type="component" value="Unassembled WGS sequence"/>
</dbReference>
<dbReference type="InterPro" id="IPR013784">
    <property type="entry name" value="Carb-bd-like_fold"/>
</dbReference>
<dbReference type="Gene3D" id="2.60.40.1120">
    <property type="entry name" value="Carboxypeptidase-like, regulatory domain"/>
    <property type="match status" value="1"/>
</dbReference>
<evidence type="ECO:0000256" key="1">
    <source>
        <dbReference type="SAM" id="MobiDB-lite"/>
    </source>
</evidence>
<evidence type="ECO:0008006" key="5">
    <source>
        <dbReference type="Google" id="ProtNLM"/>
    </source>
</evidence>
<feature type="signal peptide" evidence="2">
    <location>
        <begin position="1"/>
        <end position="24"/>
    </location>
</feature>
<reference evidence="3" key="1">
    <citation type="journal article" date="2014" name="Int. J. Syst. Evol. Microbiol.">
        <title>Complete genome sequence of Corynebacterium casei LMG S-19264T (=DSM 44701T), isolated from a smear-ripened cheese.</title>
        <authorList>
            <consortium name="US DOE Joint Genome Institute (JGI-PGF)"/>
            <person name="Walter F."/>
            <person name="Albersmeier A."/>
            <person name="Kalinowski J."/>
            <person name="Ruckert C."/>
        </authorList>
    </citation>
    <scope>NUCLEOTIDE SEQUENCE</scope>
    <source>
        <strain evidence="3">JCM 3090</strain>
    </source>
</reference>
<name>A0A8J3B7N7_9ACTN</name>
<dbReference type="RefSeq" id="WP_189171040.1">
    <property type="nucleotide sequence ID" value="NZ_BMQB01000007.1"/>
</dbReference>
<organism evidence="3 4">
    <name type="scientific">Pilimelia anulata</name>
    <dbReference type="NCBI Taxonomy" id="53371"/>
    <lineage>
        <taxon>Bacteria</taxon>
        <taxon>Bacillati</taxon>
        <taxon>Actinomycetota</taxon>
        <taxon>Actinomycetes</taxon>
        <taxon>Micromonosporales</taxon>
        <taxon>Micromonosporaceae</taxon>
        <taxon>Pilimelia</taxon>
    </lineage>
</organism>
<accession>A0A8J3B7N7</accession>
<dbReference type="Pfam" id="PF13620">
    <property type="entry name" value="CarboxypepD_reg"/>
    <property type="match status" value="1"/>
</dbReference>
<dbReference type="GO" id="GO:0030246">
    <property type="term" value="F:carbohydrate binding"/>
    <property type="evidence" value="ECO:0007669"/>
    <property type="project" value="InterPro"/>
</dbReference>
<sequence length="642" mass="65528">MRRLLLTALVAVPAAVAATAPATAGPATGTLTGVLTLAATGRPAAGACAAALPRWTDDTTPAARTCVGADGRYTLRVPPGQYALRADGTGLPEQWHGPSGTAGDRATLTVGTGGRAVADLALVPGFATIAGRVTDPDGAPAAAGVSVYTENGTAIATDAGEDGRYALRVRPGAYRMSAWTPEFEHQYRPGRSRLADARAYRVAAGGALTLDERFLDRGSVRATFVDRATGAAVPDACLSVGALRACADARGVATLDRAPSGGPRAFAVEGGVGHRGPELTIDVRPGKRADRRVPLDRVGAIVVNAVQAGTRRPAAGVCVLALRPGENPPYTAPLQPADRTARAGDRAANGAGERPAGVGRGVRFGARGVGVDGPCTDGNGTLTLGPYPAGATVHLLAGAGICDDDDCPDHGLQWVGRSAGTGDRRGAAALTVRPDAWLTAPTISITRSGAIEGTVLGAGGEVVRPVCAFPFAIERSFFGSGPRERQCTDEEGRYGIEGLGPFAWPVLFTAPAPYAWQWSGGQPDRFAAAYRRVPLGGVVGQDATLTGGGTVRGTPGYTAAGVMVRAYSARTGDLAAERVDELDADGRYTIRATGGQQLKVVAGNRCWYPAATDAGAATAVPVTEGKATENVDVRCAGDNQRS</sequence>
<feature type="chain" id="PRO_5039695596" description="Carboxypeptidase regulatory-like domain-containing protein" evidence="2">
    <location>
        <begin position="25"/>
        <end position="642"/>
    </location>
</feature>
<dbReference type="AlphaFoldDB" id="A0A8J3B7N7"/>
<reference evidence="3" key="2">
    <citation type="submission" date="2020-09" db="EMBL/GenBank/DDBJ databases">
        <authorList>
            <person name="Sun Q."/>
            <person name="Ohkuma M."/>
        </authorList>
    </citation>
    <scope>NUCLEOTIDE SEQUENCE</scope>
    <source>
        <strain evidence="3">JCM 3090</strain>
    </source>
</reference>
<feature type="compositionally biased region" description="Low complexity" evidence="1">
    <location>
        <begin position="346"/>
        <end position="357"/>
    </location>
</feature>
<protein>
    <recommendedName>
        <fullName evidence="5">Carboxypeptidase regulatory-like domain-containing protein</fullName>
    </recommendedName>
</protein>
<gene>
    <name evidence="3" type="ORF">GCM10010123_32760</name>
</gene>
<proteinExistence type="predicted"/>
<evidence type="ECO:0000313" key="3">
    <source>
        <dbReference type="EMBL" id="GGK00288.1"/>
    </source>
</evidence>
<keyword evidence="4" id="KW-1185">Reference proteome</keyword>
<dbReference type="SUPFAM" id="SSF49452">
    <property type="entry name" value="Starch-binding domain-like"/>
    <property type="match status" value="2"/>
</dbReference>